<sequence>MSMPRQLTRYQFDLFSNPHAVETQQDAAMAD</sequence>
<organism evidence="1 2">
    <name type="scientific">Mesorhizobium amorphae CCNWGS0123</name>
    <dbReference type="NCBI Taxonomy" id="1082933"/>
    <lineage>
        <taxon>Bacteria</taxon>
        <taxon>Pseudomonadati</taxon>
        <taxon>Pseudomonadota</taxon>
        <taxon>Alphaproteobacteria</taxon>
        <taxon>Hyphomicrobiales</taxon>
        <taxon>Phyllobacteriaceae</taxon>
        <taxon>Mesorhizobium</taxon>
    </lineage>
</organism>
<dbReference type="Proteomes" id="UP000002949">
    <property type="component" value="Unassembled WGS sequence"/>
</dbReference>
<feature type="non-terminal residue" evidence="1">
    <location>
        <position position="31"/>
    </location>
</feature>
<reference evidence="1 2" key="1">
    <citation type="journal article" date="2012" name="J. Bacteriol.">
        <title>Draft Genome Sequence of Plant Growth-Promoting Rhizobium Mesorhizobium amorphae, Isolated from Zinc-Lead Mine Tailings.</title>
        <authorList>
            <person name="Hao X."/>
            <person name="Lin Y."/>
            <person name="Johnstone L."/>
            <person name="Baltrus D.A."/>
            <person name="Miller S.J."/>
            <person name="Wei G."/>
            <person name="Rensing C."/>
        </authorList>
    </citation>
    <scope>NUCLEOTIDE SEQUENCE [LARGE SCALE GENOMIC DNA]</scope>
    <source>
        <strain evidence="1 2">CCNWGS0123</strain>
    </source>
</reference>
<evidence type="ECO:0000313" key="2">
    <source>
        <dbReference type="Proteomes" id="UP000002949"/>
    </source>
</evidence>
<dbReference type="AlphaFoldDB" id="G6YM98"/>
<evidence type="ECO:0000313" key="1">
    <source>
        <dbReference type="EMBL" id="EHH02191.1"/>
    </source>
</evidence>
<keyword evidence="2" id="KW-1185">Reference proteome</keyword>
<proteinExistence type="predicted"/>
<dbReference type="EMBL" id="AGSN01000263">
    <property type="protein sequence ID" value="EHH02191.1"/>
    <property type="molecule type" value="Genomic_DNA"/>
</dbReference>
<accession>G6YM98</accession>
<name>G6YM98_9HYPH</name>
<protein>
    <submittedName>
        <fullName evidence="1">Uncharacterized protein</fullName>
    </submittedName>
</protein>
<gene>
    <name evidence="1" type="ORF">MEA186_35689</name>
</gene>